<dbReference type="Proteomes" id="UP001333710">
    <property type="component" value="Chromosome"/>
</dbReference>
<dbReference type="SUPFAM" id="SSF56935">
    <property type="entry name" value="Porins"/>
    <property type="match status" value="1"/>
</dbReference>
<dbReference type="AlphaFoldDB" id="A0AA48HIM6"/>
<reference evidence="1" key="1">
    <citation type="submission" date="2023-01" db="EMBL/GenBank/DDBJ databases">
        <title>Complete genome sequence of Planctobacterium marinum strain Dej080120_11.</title>
        <authorList>
            <person name="Ueki S."/>
            <person name="Maruyama F."/>
        </authorList>
    </citation>
    <scope>NUCLEOTIDE SEQUENCE</scope>
    <source>
        <strain evidence="1">Dej080120_11</strain>
    </source>
</reference>
<keyword evidence="2" id="KW-1185">Reference proteome</keyword>
<gene>
    <name evidence="1" type="ORF">MACH26_26370</name>
</gene>
<name>A0AA48HIM6_9ALTE</name>
<evidence type="ECO:0000313" key="2">
    <source>
        <dbReference type="Proteomes" id="UP001333710"/>
    </source>
</evidence>
<evidence type="ECO:0000313" key="1">
    <source>
        <dbReference type="EMBL" id="BDX07116.1"/>
    </source>
</evidence>
<dbReference type="EMBL" id="AP027272">
    <property type="protein sequence ID" value="BDX07116.1"/>
    <property type="molecule type" value="Genomic_DNA"/>
</dbReference>
<dbReference type="Gene3D" id="2.40.160.10">
    <property type="entry name" value="Porin"/>
    <property type="match status" value="1"/>
</dbReference>
<sequence>MSLNTRQFSIARRIRHIISIAVLLLISGHLSADESTTDKLSSTLSDVLDNNWKVTGFLTLGYTQADKYDDRLFRRNITQEGIRLSDNGFLVDSRLGLQLSGELSDHWEVAFQGVYKHQYATNWNDYIDVAFARYRASNEWQFTLGRQPFDLFILSDHINVGYSYDFVRPPTEFYGSIPYESFDGISVSRHWGDFDNEWSWDFSVGFIEGEFETDAFDEDDPEDVDEPGDDVTRAEPIYNMALNWRSGNWHVRANYAWLEFKQELDDARELDEFVEVFTPLWPELPRIKEDFIASTVMRYASAGATWQSGNWKIQSEISNIDADFVHYNGLRAYLHVSHRFGDWLPYATFGYARDDSSKDYQPVDELGLPDDFIFLDLFKELEEDINEEVTSVRANQRSLALGVRWDFSSRKALKMQCDYYKFDAGSGSIHGRVDQNYPNDESRSWCSLNLDMVF</sequence>
<proteinExistence type="predicted"/>
<accession>A0AA48HIM6</accession>
<protein>
    <submittedName>
        <fullName evidence="1">Uncharacterized protein</fullName>
    </submittedName>
</protein>
<dbReference type="RefSeq" id="WP_338293105.1">
    <property type="nucleotide sequence ID" value="NZ_AP027272.1"/>
</dbReference>
<organism evidence="1 2">
    <name type="scientific">Planctobacterium marinum</name>
    <dbReference type="NCBI Taxonomy" id="1631968"/>
    <lineage>
        <taxon>Bacteria</taxon>
        <taxon>Pseudomonadati</taxon>
        <taxon>Pseudomonadota</taxon>
        <taxon>Gammaproteobacteria</taxon>
        <taxon>Alteromonadales</taxon>
        <taxon>Alteromonadaceae</taxon>
        <taxon>Planctobacterium</taxon>
    </lineage>
</organism>
<dbReference type="KEGG" id="pmaw:MACH26_26370"/>
<dbReference type="InterPro" id="IPR023614">
    <property type="entry name" value="Porin_dom_sf"/>
</dbReference>